<dbReference type="RefSeq" id="WP_202066229.1">
    <property type="nucleotide sequence ID" value="NZ_JAEQMY010000196.1"/>
</dbReference>
<sequence>MGLTGQGNFYLTVKEGLEGKPFLMLEPTGANKELLEGGHIVLTLREGTTFAGAQTLAIEMKKHITGATIAKGG</sequence>
<protein>
    <submittedName>
        <fullName evidence="1">Uncharacterized protein</fullName>
    </submittedName>
</protein>
<evidence type="ECO:0000313" key="2">
    <source>
        <dbReference type="Proteomes" id="UP000605848"/>
    </source>
</evidence>
<dbReference type="EMBL" id="JAEQMY010000196">
    <property type="protein sequence ID" value="MBL0408358.1"/>
    <property type="molecule type" value="Genomic_DNA"/>
</dbReference>
<evidence type="ECO:0000313" key="1">
    <source>
        <dbReference type="EMBL" id="MBL0408358.1"/>
    </source>
</evidence>
<name>A0A937CZL1_9HYPH</name>
<dbReference type="AlphaFoldDB" id="A0A937CZL1"/>
<accession>A0A937CZL1</accession>
<gene>
    <name evidence="1" type="ORF">JKG68_31285</name>
</gene>
<comment type="caution">
    <text evidence="1">The sequence shown here is derived from an EMBL/GenBank/DDBJ whole genome shotgun (WGS) entry which is preliminary data.</text>
</comment>
<organism evidence="1 2">
    <name type="scientific">Microvirga aerilata</name>
    <dbReference type="NCBI Taxonomy" id="670292"/>
    <lineage>
        <taxon>Bacteria</taxon>
        <taxon>Pseudomonadati</taxon>
        <taxon>Pseudomonadota</taxon>
        <taxon>Alphaproteobacteria</taxon>
        <taxon>Hyphomicrobiales</taxon>
        <taxon>Methylobacteriaceae</taxon>
        <taxon>Microvirga</taxon>
    </lineage>
</organism>
<reference evidence="1" key="1">
    <citation type="submission" date="2021-01" db="EMBL/GenBank/DDBJ databases">
        <title>Microvirga sp.</title>
        <authorList>
            <person name="Kim M.K."/>
        </authorList>
    </citation>
    <scope>NUCLEOTIDE SEQUENCE</scope>
    <source>
        <strain evidence="1">5420S-16</strain>
    </source>
</reference>
<dbReference type="Proteomes" id="UP000605848">
    <property type="component" value="Unassembled WGS sequence"/>
</dbReference>
<proteinExistence type="predicted"/>
<keyword evidence="2" id="KW-1185">Reference proteome</keyword>